<feature type="domain" description="Protein kinase" evidence="22">
    <location>
        <begin position="26"/>
        <end position="281"/>
    </location>
</feature>
<comment type="similarity">
    <text evidence="21">Belongs to the protein kinase superfamily.</text>
</comment>
<keyword evidence="14" id="KW-1133">Transmembrane helix</keyword>
<accession>A0AAV5IAJ0</accession>
<dbReference type="InterPro" id="IPR008271">
    <property type="entry name" value="Ser/Thr_kinase_AS"/>
</dbReference>
<evidence type="ECO:0000256" key="14">
    <source>
        <dbReference type="ARBA" id="ARBA00022989"/>
    </source>
</evidence>
<evidence type="ECO:0000256" key="13">
    <source>
        <dbReference type="ARBA" id="ARBA00022840"/>
    </source>
</evidence>
<comment type="catalytic activity">
    <reaction evidence="19">
        <text>L-seryl-[protein] + ATP = O-phospho-L-seryl-[protein] + ADP + H(+)</text>
        <dbReference type="Rhea" id="RHEA:17989"/>
        <dbReference type="Rhea" id="RHEA-COMP:9863"/>
        <dbReference type="Rhea" id="RHEA-COMP:11604"/>
        <dbReference type="ChEBI" id="CHEBI:15378"/>
        <dbReference type="ChEBI" id="CHEBI:29999"/>
        <dbReference type="ChEBI" id="CHEBI:30616"/>
        <dbReference type="ChEBI" id="CHEBI:83421"/>
        <dbReference type="ChEBI" id="CHEBI:456216"/>
        <dbReference type="EC" id="2.7.11.1"/>
    </reaction>
</comment>
<dbReference type="EMBL" id="BPVZ01000008">
    <property type="protein sequence ID" value="GKU94284.1"/>
    <property type="molecule type" value="Genomic_DNA"/>
</dbReference>
<evidence type="ECO:0000256" key="11">
    <source>
        <dbReference type="ARBA" id="ARBA00022741"/>
    </source>
</evidence>
<keyword evidence="3" id="KW-1003">Cell membrane</keyword>
<dbReference type="Proteomes" id="UP001054252">
    <property type="component" value="Unassembled WGS sequence"/>
</dbReference>
<keyword evidence="17" id="KW-0325">Glycoprotein</keyword>
<dbReference type="EC" id="2.7.11.1" evidence="2"/>
<comment type="catalytic activity">
    <reaction evidence="18">
        <text>L-threonyl-[protein] + ATP = O-phospho-L-threonyl-[protein] + ADP + H(+)</text>
        <dbReference type="Rhea" id="RHEA:46608"/>
        <dbReference type="Rhea" id="RHEA-COMP:11060"/>
        <dbReference type="Rhea" id="RHEA-COMP:11605"/>
        <dbReference type="ChEBI" id="CHEBI:15378"/>
        <dbReference type="ChEBI" id="CHEBI:30013"/>
        <dbReference type="ChEBI" id="CHEBI:30616"/>
        <dbReference type="ChEBI" id="CHEBI:61977"/>
        <dbReference type="ChEBI" id="CHEBI:456216"/>
        <dbReference type="EC" id="2.7.11.1"/>
    </reaction>
</comment>
<dbReference type="Pfam" id="PF00069">
    <property type="entry name" value="Pkinase"/>
    <property type="match status" value="1"/>
</dbReference>
<organism evidence="23 24">
    <name type="scientific">Rubroshorea leprosula</name>
    <dbReference type="NCBI Taxonomy" id="152421"/>
    <lineage>
        <taxon>Eukaryota</taxon>
        <taxon>Viridiplantae</taxon>
        <taxon>Streptophyta</taxon>
        <taxon>Embryophyta</taxon>
        <taxon>Tracheophyta</taxon>
        <taxon>Spermatophyta</taxon>
        <taxon>Magnoliopsida</taxon>
        <taxon>eudicotyledons</taxon>
        <taxon>Gunneridae</taxon>
        <taxon>Pentapetalae</taxon>
        <taxon>rosids</taxon>
        <taxon>malvids</taxon>
        <taxon>Malvales</taxon>
        <taxon>Dipterocarpaceae</taxon>
        <taxon>Rubroshorea</taxon>
    </lineage>
</organism>
<evidence type="ECO:0000256" key="21">
    <source>
        <dbReference type="RuleBase" id="RU000304"/>
    </source>
</evidence>
<keyword evidence="24" id="KW-1185">Reference proteome</keyword>
<evidence type="ECO:0000256" key="5">
    <source>
        <dbReference type="ARBA" id="ARBA00022553"/>
    </source>
</evidence>
<evidence type="ECO:0000256" key="1">
    <source>
        <dbReference type="ARBA" id="ARBA00004162"/>
    </source>
</evidence>
<keyword evidence="16" id="KW-0675">Receptor</keyword>
<evidence type="ECO:0000256" key="19">
    <source>
        <dbReference type="ARBA" id="ARBA00048679"/>
    </source>
</evidence>
<evidence type="ECO:0000313" key="23">
    <source>
        <dbReference type="EMBL" id="GKU94284.1"/>
    </source>
</evidence>
<dbReference type="Pfam" id="PF07714">
    <property type="entry name" value="PK_Tyr_Ser-Thr"/>
    <property type="match status" value="1"/>
</dbReference>
<dbReference type="InterPro" id="IPR017441">
    <property type="entry name" value="Protein_kinase_ATP_BS"/>
</dbReference>
<evidence type="ECO:0000256" key="3">
    <source>
        <dbReference type="ARBA" id="ARBA00022475"/>
    </source>
</evidence>
<keyword evidence="9" id="KW-0732">Signal</keyword>
<evidence type="ECO:0000256" key="2">
    <source>
        <dbReference type="ARBA" id="ARBA00012513"/>
    </source>
</evidence>
<evidence type="ECO:0000313" key="24">
    <source>
        <dbReference type="Proteomes" id="UP001054252"/>
    </source>
</evidence>
<proteinExistence type="inferred from homology"/>
<gene>
    <name evidence="23" type="ORF">SLEP1_g7803</name>
</gene>
<dbReference type="AlphaFoldDB" id="A0AAV5IAJ0"/>
<dbReference type="InterPro" id="IPR000719">
    <property type="entry name" value="Prot_kinase_dom"/>
</dbReference>
<evidence type="ECO:0000256" key="6">
    <source>
        <dbReference type="ARBA" id="ARBA00022614"/>
    </source>
</evidence>
<evidence type="ECO:0000256" key="7">
    <source>
        <dbReference type="ARBA" id="ARBA00022679"/>
    </source>
</evidence>
<evidence type="ECO:0000256" key="4">
    <source>
        <dbReference type="ARBA" id="ARBA00022527"/>
    </source>
</evidence>
<dbReference type="Gene3D" id="1.10.510.10">
    <property type="entry name" value="Transferase(Phosphotransferase) domain 1"/>
    <property type="match status" value="1"/>
</dbReference>
<keyword evidence="15" id="KW-0472">Membrane</keyword>
<keyword evidence="13 20" id="KW-0067">ATP-binding</keyword>
<evidence type="ECO:0000256" key="18">
    <source>
        <dbReference type="ARBA" id="ARBA00047899"/>
    </source>
</evidence>
<keyword evidence="11 20" id="KW-0547">Nucleotide-binding</keyword>
<dbReference type="SUPFAM" id="SSF56112">
    <property type="entry name" value="Protein kinase-like (PK-like)"/>
    <property type="match status" value="1"/>
</dbReference>
<dbReference type="InterPro" id="IPR011009">
    <property type="entry name" value="Kinase-like_dom_sf"/>
</dbReference>
<dbReference type="GO" id="GO:0005886">
    <property type="term" value="C:plasma membrane"/>
    <property type="evidence" value="ECO:0007669"/>
    <property type="project" value="UniProtKB-SubCell"/>
</dbReference>
<dbReference type="InterPro" id="IPR001245">
    <property type="entry name" value="Ser-Thr/Tyr_kinase_cat_dom"/>
</dbReference>
<protein>
    <recommendedName>
        <fullName evidence="2">non-specific serine/threonine protein kinase</fullName>
        <ecNumber evidence="2">2.7.11.1</ecNumber>
    </recommendedName>
</protein>
<dbReference type="PROSITE" id="PS00107">
    <property type="entry name" value="PROTEIN_KINASE_ATP"/>
    <property type="match status" value="1"/>
</dbReference>
<evidence type="ECO:0000259" key="22">
    <source>
        <dbReference type="PROSITE" id="PS50011"/>
    </source>
</evidence>
<evidence type="ECO:0000256" key="8">
    <source>
        <dbReference type="ARBA" id="ARBA00022692"/>
    </source>
</evidence>
<keyword evidence="10" id="KW-0677">Repeat</keyword>
<dbReference type="SMART" id="SM00220">
    <property type="entry name" value="S_TKc"/>
    <property type="match status" value="1"/>
</dbReference>
<keyword evidence="12" id="KW-0418">Kinase</keyword>
<evidence type="ECO:0000256" key="16">
    <source>
        <dbReference type="ARBA" id="ARBA00023170"/>
    </source>
</evidence>
<keyword evidence="4 21" id="KW-0723">Serine/threonine-protein kinase</keyword>
<feature type="binding site" evidence="20">
    <location>
        <position position="54"/>
    </location>
    <ligand>
        <name>ATP</name>
        <dbReference type="ChEBI" id="CHEBI:30616"/>
    </ligand>
</feature>
<dbReference type="GO" id="GO:0005524">
    <property type="term" value="F:ATP binding"/>
    <property type="evidence" value="ECO:0007669"/>
    <property type="project" value="UniProtKB-UniRule"/>
</dbReference>
<evidence type="ECO:0000256" key="9">
    <source>
        <dbReference type="ARBA" id="ARBA00022729"/>
    </source>
</evidence>
<keyword evidence="7" id="KW-0808">Transferase</keyword>
<dbReference type="GO" id="GO:0004674">
    <property type="term" value="F:protein serine/threonine kinase activity"/>
    <property type="evidence" value="ECO:0007669"/>
    <property type="project" value="UniProtKB-KW"/>
</dbReference>
<dbReference type="PANTHER" id="PTHR48055:SF36">
    <property type="entry name" value="PROTEIN KINASE, PLANT-TYPE, PUTATIVE-RELATED"/>
    <property type="match status" value="1"/>
</dbReference>
<dbReference type="InterPro" id="IPR051564">
    <property type="entry name" value="LRR_receptor-like_kinase"/>
</dbReference>
<dbReference type="Gene3D" id="3.30.200.20">
    <property type="entry name" value="Phosphorylase Kinase, domain 1"/>
    <property type="match status" value="1"/>
</dbReference>
<reference evidence="23 24" key="1">
    <citation type="journal article" date="2021" name="Commun. Biol.">
        <title>The genome of Shorea leprosula (Dipterocarpaceae) highlights the ecological relevance of drought in aseasonal tropical rainforests.</title>
        <authorList>
            <person name="Ng K.K.S."/>
            <person name="Kobayashi M.J."/>
            <person name="Fawcett J.A."/>
            <person name="Hatakeyama M."/>
            <person name="Paape T."/>
            <person name="Ng C.H."/>
            <person name="Ang C.C."/>
            <person name="Tnah L.H."/>
            <person name="Lee C.T."/>
            <person name="Nishiyama T."/>
            <person name="Sese J."/>
            <person name="O'Brien M.J."/>
            <person name="Copetti D."/>
            <person name="Mohd Noor M.I."/>
            <person name="Ong R.C."/>
            <person name="Putra M."/>
            <person name="Sireger I.Z."/>
            <person name="Indrioko S."/>
            <person name="Kosugi Y."/>
            <person name="Izuno A."/>
            <person name="Isagi Y."/>
            <person name="Lee S.L."/>
            <person name="Shimizu K.K."/>
        </authorList>
    </citation>
    <scope>NUCLEOTIDE SEQUENCE [LARGE SCALE GENOMIC DNA]</scope>
    <source>
        <strain evidence="23">214</strain>
    </source>
</reference>
<evidence type="ECO:0000256" key="10">
    <source>
        <dbReference type="ARBA" id="ARBA00022737"/>
    </source>
</evidence>
<evidence type="ECO:0000256" key="15">
    <source>
        <dbReference type="ARBA" id="ARBA00023136"/>
    </source>
</evidence>
<keyword evidence="6" id="KW-0433">Leucine-rich repeat</keyword>
<name>A0AAV5IAJ0_9ROSI</name>
<keyword evidence="5" id="KW-0597">Phosphoprotein</keyword>
<evidence type="ECO:0000256" key="12">
    <source>
        <dbReference type="ARBA" id="ARBA00022777"/>
    </source>
</evidence>
<comment type="subcellular location">
    <subcellularLocation>
        <location evidence="1">Cell membrane</location>
        <topology evidence="1">Single-pass membrane protein</topology>
    </subcellularLocation>
</comment>
<evidence type="ECO:0000256" key="20">
    <source>
        <dbReference type="PROSITE-ProRule" id="PRU10141"/>
    </source>
</evidence>
<dbReference type="PROSITE" id="PS00108">
    <property type="entry name" value="PROTEIN_KINASE_ST"/>
    <property type="match status" value="1"/>
</dbReference>
<comment type="caution">
    <text evidence="23">The sequence shown here is derived from an EMBL/GenBank/DDBJ whole genome shotgun (WGS) entry which is preliminary data.</text>
</comment>
<dbReference type="FunFam" id="1.10.510.10:FF:000358">
    <property type="entry name" value="Putative leucine-rich repeat receptor-like serine/threonine-protein kinase"/>
    <property type="match status" value="1"/>
</dbReference>
<evidence type="ECO:0000256" key="17">
    <source>
        <dbReference type="ARBA" id="ARBA00023180"/>
    </source>
</evidence>
<dbReference type="PROSITE" id="PS50011">
    <property type="entry name" value="PROTEIN_KINASE_DOM"/>
    <property type="match status" value="1"/>
</dbReference>
<dbReference type="PANTHER" id="PTHR48055">
    <property type="entry name" value="LEUCINE-RICH REPEAT RECEPTOR PROTEIN KINASE EMS1"/>
    <property type="match status" value="1"/>
</dbReference>
<sequence length="284" mass="32518">MKMLFQNQQDGGEFHTKSFNRQLMDSTKENFLGRGSFGLVYSGILQDGMNIAIKVFNLQVEDVLRRFDAEREVLSSIRHRNLIKIISRCCNEDFKALRLYMMKDVASALEYLHHGHPIPIIHYDLKPSNVLLDEDMVAHVGDFGLAKLMGVGESMMQTTRIATIGYMALEYGSLGMVSTKGDIYSYGILLMETFTRRKPTDELFTGEMSLKLWVRESLSYSVTKIVDPNLINREEKHYNAKINCVTSIMELALNYCAESPRERPNVMDVAAMIKKIKEKYLKDC</sequence>
<keyword evidence="8" id="KW-0812">Transmembrane</keyword>